<dbReference type="InterPro" id="IPR051795">
    <property type="entry name" value="Glycosyl_Hydrlase_43"/>
</dbReference>
<dbReference type="InterPro" id="IPR006710">
    <property type="entry name" value="Glyco_hydro_43"/>
</dbReference>
<evidence type="ECO:0000256" key="2">
    <source>
        <dbReference type="ARBA" id="ARBA00022801"/>
    </source>
</evidence>
<evidence type="ECO:0000256" key="1">
    <source>
        <dbReference type="ARBA" id="ARBA00009865"/>
    </source>
</evidence>
<protein>
    <submittedName>
        <fullName evidence="6">Beta-xylosidase</fullName>
    </submittedName>
</protein>
<sequence>MNAYHAASDVSNPRGGLKLADIPAHDPFVVADGATQTYYLYTGGSPKLNGMERYGVLAYKSRDLAEWEGPYVVFTIPDGVWTNPQHGAWAPEVHAYGGHYYLFVTLHNNDKKLAGEGYGGYPLQWRGTAVAVSDSLDGPFELVKKNAPIVSEQLMTLDGSLFIDNEGKPWMVYCHEWVQTGDGTVEAVQLNAELTDSESESVHLFDGSEAPWDNGEHPPDGSKSVYVTDGCQLYLTSGNRLIMLWSTYDNGSYVQTIARSQTGKLEGPWEQLEPLVYDDSGHGMLFRTFQHEWMLILHSPFRMPDSRCKLYEMTDTGETFIVKTARRDLDGSNDVSAAE</sequence>
<evidence type="ECO:0000313" key="6">
    <source>
        <dbReference type="EMBL" id="MBB3151437.1"/>
    </source>
</evidence>
<accession>A0A7W5G9Y6</accession>
<evidence type="ECO:0000256" key="4">
    <source>
        <dbReference type="PIRSR" id="PIRSR606710-2"/>
    </source>
</evidence>
<dbReference type="Proteomes" id="UP000518605">
    <property type="component" value="Unassembled WGS sequence"/>
</dbReference>
<reference evidence="6 7" key="1">
    <citation type="submission" date="2020-08" db="EMBL/GenBank/DDBJ databases">
        <title>Genomic Encyclopedia of Type Strains, Phase III (KMG-III): the genomes of soil and plant-associated and newly described type strains.</title>
        <authorList>
            <person name="Whitman W."/>
        </authorList>
    </citation>
    <scope>NUCLEOTIDE SEQUENCE [LARGE SCALE GENOMIC DNA]</scope>
    <source>
        <strain evidence="6 7">CECT 8234</strain>
    </source>
</reference>
<dbReference type="CDD" id="cd08981">
    <property type="entry name" value="GH43_Bt1873-like"/>
    <property type="match status" value="1"/>
</dbReference>
<feature type="site" description="Important for catalytic activity, responsible for pKa modulation of the active site Glu and correct orientation of both the proton donor and substrate" evidence="4">
    <location>
        <position position="158"/>
    </location>
</feature>
<evidence type="ECO:0000256" key="5">
    <source>
        <dbReference type="RuleBase" id="RU361187"/>
    </source>
</evidence>
<dbReference type="GO" id="GO:0005975">
    <property type="term" value="P:carbohydrate metabolic process"/>
    <property type="evidence" value="ECO:0007669"/>
    <property type="project" value="InterPro"/>
</dbReference>
<dbReference type="EMBL" id="JACHXW010000003">
    <property type="protein sequence ID" value="MBB3151437.1"/>
    <property type="molecule type" value="Genomic_DNA"/>
</dbReference>
<dbReference type="RefSeq" id="WP_183560368.1">
    <property type="nucleotide sequence ID" value="NZ_CBCSLB010000002.1"/>
</dbReference>
<comment type="similarity">
    <text evidence="1 5">Belongs to the glycosyl hydrolase 43 family.</text>
</comment>
<dbReference type="InterPro" id="IPR023296">
    <property type="entry name" value="Glyco_hydro_beta-prop_sf"/>
</dbReference>
<organism evidence="6 7">
    <name type="scientific">Paenibacillus endophyticus</name>
    <dbReference type="NCBI Taxonomy" id="1294268"/>
    <lineage>
        <taxon>Bacteria</taxon>
        <taxon>Bacillati</taxon>
        <taxon>Bacillota</taxon>
        <taxon>Bacilli</taxon>
        <taxon>Bacillales</taxon>
        <taxon>Paenibacillaceae</taxon>
        <taxon>Paenibacillus</taxon>
    </lineage>
</organism>
<dbReference type="Gene3D" id="2.115.10.20">
    <property type="entry name" value="Glycosyl hydrolase domain, family 43"/>
    <property type="match status" value="1"/>
</dbReference>
<keyword evidence="3 5" id="KW-0326">Glycosidase</keyword>
<proteinExistence type="inferred from homology"/>
<evidence type="ECO:0000313" key="7">
    <source>
        <dbReference type="Proteomes" id="UP000518605"/>
    </source>
</evidence>
<dbReference type="PANTHER" id="PTHR42812">
    <property type="entry name" value="BETA-XYLOSIDASE"/>
    <property type="match status" value="1"/>
</dbReference>
<gene>
    <name evidence="6" type="ORF">FHS16_001480</name>
</gene>
<keyword evidence="7" id="KW-1185">Reference proteome</keyword>
<name>A0A7W5G9Y6_9BACL</name>
<dbReference type="GO" id="GO:0004553">
    <property type="term" value="F:hydrolase activity, hydrolyzing O-glycosyl compounds"/>
    <property type="evidence" value="ECO:0007669"/>
    <property type="project" value="InterPro"/>
</dbReference>
<evidence type="ECO:0000256" key="3">
    <source>
        <dbReference type="ARBA" id="ARBA00023295"/>
    </source>
</evidence>
<dbReference type="PANTHER" id="PTHR42812:SF14">
    <property type="entry name" value="SECRETED PROTEIN"/>
    <property type="match status" value="1"/>
</dbReference>
<dbReference type="AlphaFoldDB" id="A0A7W5G9Y6"/>
<dbReference type="SUPFAM" id="SSF75005">
    <property type="entry name" value="Arabinanase/levansucrase/invertase"/>
    <property type="match status" value="1"/>
</dbReference>
<keyword evidence="2 5" id="KW-0378">Hydrolase</keyword>
<dbReference type="Pfam" id="PF04616">
    <property type="entry name" value="Glyco_hydro_43"/>
    <property type="match status" value="1"/>
</dbReference>
<comment type="caution">
    <text evidence="6">The sequence shown here is derived from an EMBL/GenBank/DDBJ whole genome shotgun (WGS) entry which is preliminary data.</text>
</comment>